<evidence type="ECO:0000256" key="5">
    <source>
        <dbReference type="ARBA" id="ARBA00022448"/>
    </source>
</evidence>
<dbReference type="InterPro" id="IPR014756">
    <property type="entry name" value="Ig_E-set"/>
</dbReference>
<evidence type="ECO:0000256" key="2">
    <source>
        <dbReference type="ARBA" id="ARBA00006370"/>
    </source>
</evidence>
<evidence type="ECO:0000256" key="7">
    <source>
        <dbReference type="ARBA" id="ARBA00023055"/>
    </source>
</evidence>
<reference evidence="10 11" key="1">
    <citation type="submission" date="2015-09" db="EMBL/GenBank/DDBJ databases">
        <title>Host preference determinants of Valsa canker pathogens revealed by comparative genomics.</title>
        <authorList>
            <person name="Yin Z."/>
            <person name="Huang L."/>
        </authorList>
    </citation>
    <scope>NUCLEOTIDE SEQUENCE [LARGE SCALE GENOMIC DNA]</scope>
    <source>
        <strain evidence="10 11">YSFL</strain>
    </source>
</reference>
<accession>A0A423WG63</accession>
<keyword evidence="11" id="KW-1185">Reference proteome</keyword>
<dbReference type="GO" id="GO:0032934">
    <property type="term" value="F:sterol binding"/>
    <property type="evidence" value="ECO:0007669"/>
    <property type="project" value="InterPro"/>
</dbReference>
<protein>
    <recommendedName>
        <fullName evidence="4">Phosphatidylglycerol/phosphatidylinositol transfer protein</fullName>
    </recommendedName>
</protein>
<dbReference type="EMBL" id="LJZO01000005">
    <property type="protein sequence ID" value="ROW02380.1"/>
    <property type="molecule type" value="Genomic_DNA"/>
</dbReference>
<name>A0A423WG63_CYTCH</name>
<sequence>MKLSTALIALSAGIAHAGFGINFGGNQVTVNDDLKIPGNSPLELCPKGHDDDILSIDKVDLVPNPPQAGQDLVIKASGTVAEAIEEGAYVAIQVKYGLIRLISTKADLCEQVHNVDMECPIEKGDITVTKTVELPKEIPNGKYTVLADVYTKDDKPITCLTAQVVFGGSTTAEIEIDL</sequence>
<dbReference type="InterPro" id="IPR003172">
    <property type="entry name" value="ML_dom"/>
</dbReference>
<evidence type="ECO:0000313" key="10">
    <source>
        <dbReference type="EMBL" id="ROW02380.1"/>
    </source>
</evidence>
<comment type="caution">
    <text evidence="10">The sequence shown here is derived from an EMBL/GenBank/DDBJ whole genome shotgun (WGS) entry which is preliminary data.</text>
</comment>
<dbReference type="SUPFAM" id="SSF81296">
    <property type="entry name" value="E set domains"/>
    <property type="match status" value="1"/>
</dbReference>
<dbReference type="Gene3D" id="2.60.40.770">
    <property type="match status" value="1"/>
</dbReference>
<evidence type="ECO:0000256" key="8">
    <source>
        <dbReference type="SAM" id="SignalP"/>
    </source>
</evidence>
<dbReference type="PANTHER" id="PTHR11306">
    <property type="entry name" value="NIEMANN PICK TYPE C2 PROTEIN NPC2-RELATED"/>
    <property type="match status" value="1"/>
</dbReference>
<dbReference type="InterPro" id="IPR033917">
    <property type="entry name" value="ML_PG-PI_TP"/>
</dbReference>
<comment type="similarity">
    <text evidence="2">Belongs to the NPC2 family.</text>
</comment>
<dbReference type="SMART" id="SM00737">
    <property type="entry name" value="ML"/>
    <property type="match status" value="1"/>
</dbReference>
<dbReference type="FunFam" id="2.60.40.770:FF:000004">
    <property type="entry name" value="Phosphatidylglycerol/phosphatidylinositol transfer protein"/>
    <property type="match status" value="1"/>
</dbReference>
<proteinExistence type="inferred from homology"/>
<feature type="chain" id="PRO_5019345568" description="Phosphatidylglycerol/phosphatidylinositol transfer protein" evidence="8">
    <location>
        <begin position="21"/>
        <end position="178"/>
    </location>
</feature>
<comment type="function">
    <text evidence="1">Catalyzes the intermembrane transfer of phosphatidylglycerol and phosphatidylinositol.</text>
</comment>
<dbReference type="PANTHER" id="PTHR11306:SF0">
    <property type="entry name" value="PHOSPHATIDYLGLYCEROL_PHOSPHATIDYLINOSITOL TRANSFER PROTEIN"/>
    <property type="match status" value="1"/>
</dbReference>
<evidence type="ECO:0000259" key="9">
    <source>
        <dbReference type="SMART" id="SM00737"/>
    </source>
</evidence>
<evidence type="ECO:0000256" key="6">
    <source>
        <dbReference type="ARBA" id="ARBA00022729"/>
    </source>
</evidence>
<keyword evidence="6 8" id="KW-0732">Signal</keyword>
<dbReference type="GO" id="GO:0032366">
    <property type="term" value="P:intracellular sterol transport"/>
    <property type="evidence" value="ECO:0007669"/>
    <property type="project" value="InterPro"/>
</dbReference>
<evidence type="ECO:0000313" key="11">
    <source>
        <dbReference type="Proteomes" id="UP000284375"/>
    </source>
</evidence>
<comment type="subunit">
    <text evidence="3">Monomer.</text>
</comment>
<dbReference type="OrthoDB" id="6409159at2759"/>
<dbReference type="AlphaFoldDB" id="A0A423WG63"/>
<evidence type="ECO:0000256" key="3">
    <source>
        <dbReference type="ARBA" id="ARBA00011245"/>
    </source>
</evidence>
<dbReference type="Pfam" id="PF02221">
    <property type="entry name" value="E1_DerP2_DerF2"/>
    <property type="match status" value="1"/>
</dbReference>
<organism evidence="10 11">
    <name type="scientific">Cytospora chrysosperma</name>
    <name type="common">Cytospora canker fungus</name>
    <name type="synonym">Sphaeria chrysosperma</name>
    <dbReference type="NCBI Taxonomy" id="252740"/>
    <lineage>
        <taxon>Eukaryota</taxon>
        <taxon>Fungi</taxon>
        <taxon>Dikarya</taxon>
        <taxon>Ascomycota</taxon>
        <taxon>Pezizomycotina</taxon>
        <taxon>Sordariomycetes</taxon>
        <taxon>Sordariomycetidae</taxon>
        <taxon>Diaporthales</taxon>
        <taxon>Cytosporaceae</taxon>
        <taxon>Cytospora</taxon>
    </lineage>
</organism>
<feature type="signal peptide" evidence="8">
    <location>
        <begin position="1"/>
        <end position="20"/>
    </location>
</feature>
<gene>
    <name evidence="10" type="ORF">VSDG_02582</name>
</gene>
<keyword evidence="5" id="KW-0813">Transport</keyword>
<evidence type="ECO:0000256" key="1">
    <source>
        <dbReference type="ARBA" id="ARBA00002053"/>
    </source>
</evidence>
<dbReference type="Proteomes" id="UP000284375">
    <property type="component" value="Unassembled WGS sequence"/>
</dbReference>
<dbReference type="CDD" id="cd00917">
    <property type="entry name" value="PG-PI_TP"/>
    <property type="match status" value="1"/>
</dbReference>
<keyword evidence="7" id="KW-0445">Lipid transport</keyword>
<dbReference type="STRING" id="252740.A0A423WG63"/>
<feature type="domain" description="MD-2-related lipid-recognition" evidence="9">
    <location>
        <begin position="42"/>
        <end position="164"/>
    </location>
</feature>
<evidence type="ECO:0000256" key="4">
    <source>
        <dbReference type="ARBA" id="ARBA00016056"/>
    </source>
</evidence>
<dbReference type="InterPro" id="IPR039670">
    <property type="entry name" value="NPC2-like"/>
</dbReference>